<feature type="domain" description="Oxidoreductase molybdopterin-binding" evidence="1">
    <location>
        <begin position="8"/>
        <end position="151"/>
    </location>
</feature>
<name>A0A1H5WQQ0_9EURY</name>
<dbReference type="Proteomes" id="UP000296733">
    <property type="component" value="Chromosome"/>
</dbReference>
<dbReference type="PANTHER" id="PTHR43032">
    <property type="entry name" value="PROTEIN-METHIONINE-SULFOXIDE REDUCTASE"/>
    <property type="match status" value="1"/>
</dbReference>
<dbReference type="OrthoDB" id="9576at2157"/>
<proteinExistence type="predicted"/>
<evidence type="ECO:0000313" key="4">
    <source>
        <dbReference type="Proteomes" id="UP000236740"/>
    </source>
</evidence>
<dbReference type="Pfam" id="PF00174">
    <property type="entry name" value="Oxidored_molyb"/>
    <property type="match status" value="1"/>
</dbReference>
<dbReference type="SUPFAM" id="SSF56524">
    <property type="entry name" value="Oxidoreductase molybdopterin-binding domain"/>
    <property type="match status" value="1"/>
</dbReference>
<keyword evidence="4" id="KW-1185">Reference proteome</keyword>
<dbReference type="KEGG" id="hlm:DV707_00975"/>
<evidence type="ECO:0000313" key="2">
    <source>
        <dbReference type="EMBL" id="QCC46362.1"/>
    </source>
</evidence>
<dbReference type="EMBL" id="FNVN01000001">
    <property type="protein sequence ID" value="SEG01869.1"/>
    <property type="molecule type" value="Genomic_DNA"/>
</dbReference>
<gene>
    <name evidence="2" type="ORF">DV707_00975</name>
    <name evidence="3" type="ORF">SAMN04488133_1366</name>
</gene>
<reference evidence="3 4" key="1">
    <citation type="submission" date="2016-10" db="EMBL/GenBank/DDBJ databases">
        <authorList>
            <person name="de Groot N.N."/>
        </authorList>
    </citation>
    <scope>NUCLEOTIDE SEQUENCE [LARGE SCALE GENOMIC DNA]</scope>
    <source>
        <strain evidence="3 4">CGMCC 1.10331</strain>
    </source>
</reference>
<dbReference type="GeneID" id="39856615"/>
<dbReference type="EMBL" id="CP031311">
    <property type="protein sequence ID" value="QCC46362.1"/>
    <property type="molecule type" value="Genomic_DNA"/>
</dbReference>
<protein>
    <submittedName>
        <fullName evidence="2">Molybdopterin-binding oxidoreductase</fullName>
    </submittedName>
    <submittedName>
        <fullName evidence="3">Oxidoreductase molybdopterin binding domain-containing protein</fullName>
    </submittedName>
</protein>
<evidence type="ECO:0000313" key="3">
    <source>
        <dbReference type="EMBL" id="SEG01869.1"/>
    </source>
</evidence>
<evidence type="ECO:0000259" key="1">
    <source>
        <dbReference type="Pfam" id="PF00174"/>
    </source>
</evidence>
<dbReference type="Proteomes" id="UP000236740">
    <property type="component" value="Unassembled WGS sequence"/>
</dbReference>
<evidence type="ECO:0000313" key="5">
    <source>
        <dbReference type="Proteomes" id="UP000296733"/>
    </source>
</evidence>
<accession>A0A1H5WQQ0</accession>
<dbReference type="RefSeq" id="WP_103991040.1">
    <property type="nucleotide sequence ID" value="NZ_CP031311.1"/>
</dbReference>
<dbReference type="InterPro" id="IPR036374">
    <property type="entry name" value="OxRdtase_Mopterin-bd_sf"/>
</dbReference>
<sequence length="165" mass="17550">MSDLEPHDVPDDVDADAWGLGVTGAVERELTVDVAGLEGLPTETFTADFACVEGWVAEDLTWRGVRVGDLLERAEPAASATHALVRAMDGAYACSYPIERLSEAVLAIELDGAPLPVEHGGPARLVPTGEADCWESVKWVAEIELVDAPPDEEDTAKAIALSRVE</sequence>
<dbReference type="InterPro" id="IPR000572">
    <property type="entry name" value="OxRdtase_Mopterin-bd_dom"/>
</dbReference>
<dbReference type="AlphaFoldDB" id="A0A1H5WQQ0"/>
<reference evidence="2 5" key="2">
    <citation type="journal article" date="2019" name="Nat. Commun.">
        <title>A new type of DNA phosphorothioation-based antiviral system in archaea.</title>
        <authorList>
            <person name="Xiong L."/>
            <person name="Liu S."/>
            <person name="Chen S."/>
            <person name="Xiao Y."/>
            <person name="Zhu B."/>
            <person name="Gao Y."/>
            <person name="Zhang Y."/>
            <person name="Chen B."/>
            <person name="Luo J."/>
            <person name="Deng Z."/>
            <person name="Chen X."/>
            <person name="Wang L."/>
            <person name="Chen S."/>
        </authorList>
    </citation>
    <scope>NUCLEOTIDE SEQUENCE [LARGE SCALE GENOMIC DNA]</scope>
    <source>
        <strain evidence="2 5">CGMCC 1.10331</strain>
    </source>
</reference>
<dbReference type="Gene3D" id="3.90.420.10">
    <property type="entry name" value="Oxidoreductase, molybdopterin-binding domain"/>
    <property type="match status" value="1"/>
</dbReference>
<organism evidence="3 4">
    <name type="scientific">Halobellus limi</name>
    <dbReference type="NCBI Taxonomy" id="699433"/>
    <lineage>
        <taxon>Archaea</taxon>
        <taxon>Methanobacteriati</taxon>
        <taxon>Methanobacteriota</taxon>
        <taxon>Stenosarchaea group</taxon>
        <taxon>Halobacteria</taxon>
        <taxon>Halobacteriales</taxon>
        <taxon>Haloferacaceae</taxon>
        <taxon>Halobellus</taxon>
    </lineage>
</organism>
<dbReference type="PANTHER" id="PTHR43032:SF4">
    <property type="entry name" value="OXIDOREDUCTASE MOLYBDOPTERIN-BINDING DOMAIN-CONTAINING PROTEIN"/>
    <property type="match status" value="1"/>
</dbReference>